<dbReference type="PANTHER" id="PTHR43343">
    <property type="entry name" value="PEPTIDASE S12"/>
    <property type="match status" value="1"/>
</dbReference>
<dbReference type="RefSeq" id="WP_015862727.1">
    <property type="nucleotide sequence ID" value="NC_012796.1"/>
</dbReference>
<sequence length="285" mass="29231">MKKNKKFQVKSLFWPALFVGALLVASLATNFTVFRGYLNQDLIPTMPTPAAPIQLSAGAAAAGNAPSMRDGVNRILALVQPAVVRVTKPGPGGEGQPTGGVAYLTPSGGPSESTGSGVIVDDRGYVLTTFQTVGKATLVKVTLAGDAGRQVLADVIGVDTKTDLALLKIRSQKTFPAVPLGNSDSLGVGDIVFAVGNPFGFAGTVTMGIVSSDSRKINIGGVRYPDLIQTDAAVNEGNDGGPLVNLRGEVVGINMASVMPDHRYSGIGFAVPINDAGALLSGQAR</sequence>
<dbReference type="MEROPS" id="S01.273"/>
<dbReference type="OrthoDB" id="9758917at2"/>
<dbReference type="InterPro" id="IPR009003">
    <property type="entry name" value="Peptidase_S1_PA"/>
</dbReference>
<dbReference type="SUPFAM" id="SSF50494">
    <property type="entry name" value="Trypsin-like serine proteases"/>
    <property type="match status" value="1"/>
</dbReference>
<dbReference type="Pfam" id="PF13365">
    <property type="entry name" value="Trypsin_2"/>
    <property type="match status" value="1"/>
</dbReference>
<gene>
    <name evidence="3" type="ordered locus">DMR_41070</name>
</gene>
<dbReference type="Gene3D" id="2.40.10.120">
    <property type="match status" value="1"/>
</dbReference>
<dbReference type="KEGG" id="dma:DMR_41070"/>
<dbReference type="EMBL" id="AP010904">
    <property type="protein sequence ID" value="BAH77598.1"/>
    <property type="molecule type" value="Genomic_DNA"/>
</dbReference>
<dbReference type="AlphaFoldDB" id="C4XPP8"/>
<dbReference type="Proteomes" id="UP000009071">
    <property type="component" value="Chromosome"/>
</dbReference>
<protein>
    <submittedName>
        <fullName evidence="3">Peptidase</fullName>
    </submittedName>
</protein>
<evidence type="ECO:0000256" key="2">
    <source>
        <dbReference type="ARBA" id="ARBA00022801"/>
    </source>
</evidence>
<dbReference type="InterPro" id="IPR001940">
    <property type="entry name" value="Peptidase_S1C"/>
</dbReference>
<evidence type="ECO:0000313" key="3">
    <source>
        <dbReference type="EMBL" id="BAH77598.1"/>
    </source>
</evidence>
<dbReference type="HOGENOM" id="CLU_975663_0_0_7"/>
<organism evidence="3 4">
    <name type="scientific">Solidesulfovibrio magneticus (strain ATCC 700980 / DSM 13731 / RS-1)</name>
    <name type="common">Desulfovibrio magneticus</name>
    <dbReference type="NCBI Taxonomy" id="573370"/>
    <lineage>
        <taxon>Bacteria</taxon>
        <taxon>Pseudomonadati</taxon>
        <taxon>Thermodesulfobacteriota</taxon>
        <taxon>Desulfovibrionia</taxon>
        <taxon>Desulfovibrionales</taxon>
        <taxon>Desulfovibrionaceae</taxon>
        <taxon>Solidesulfovibrio</taxon>
    </lineage>
</organism>
<dbReference type="InterPro" id="IPR051201">
    <property type="entry name" value="Chloro_Bact_Ser_Proteases"/>
</dbReference>
<dbReference type="PRINTS" id="PR00834">
    <property type="entry name" value="PROTEASES2C"/>
</dbReference>
<proteinExistence type="predicted"/>
<dbReference type="PANTHER" id="PTHR43343:SF3">
    <property type="entry name" value="PROTEASE DO-LIKE 8, CHLOROPLASTIC"/>
    <property type="match status" value="1"/>
</dbReference>
<dbReference type="GO" id="GO:0006508">
    <property type="term" value="P:proteolysis"/>
    <property type="evidence" value="ECO:0007669"/>
    <property type="project" value="UniProtKB-KW"/>
</dbReference>
<reference evidence="3 4" key="1">
    <citation type="journal article" date="2009" name="Genome Res.">
        <title>Whole genome sequence of Desulfovibrio magneticus strain RS-1 revealed common gene clusters in magnetotactic bacteria.</title>
        <authorList>
            <person name="Nakazawa H."/>
            <person name="Arakaki A."/>
            <person name="Narita-Yamada S."/>
            <person name="Yashiro I."/>
            <person name="Jinno K."/>
            <person name="Aoki N."/>
            <person name="Tsuruyama A."/>
            <person name="Okamura Y."/>
            <person name="Tanikawa S."/>
            <person name="Fujita N."/>
            <person name="Takeyama H."/>
            <person name="Matsunaga T."/>
        </authorList>
    </citation>
    <scope>NUCLEOTIDE SEQUENCE [LARGE SCALE GENOMIC DNA]</scope>
    <source>
        <strain evidence="4">ATCC 700980 / DSM 13731 / RS-1</strain>
    </source>
</reference>
<evidence type="ECO:0000256" key="1">
    <source>
        <dbReference type="ARBA" id="ARBA00022670"/>
    </source>
</evidence>
<keyword evidence="4" id="KW-1185">Reference proteome</keyword>
<accession>C4XPP8</accession>
<keyword evidence="1" id="KW-0645">Protease</keyword>
<name>C4XPP8_SOLM1</name>
<dbReference type="STRING" id="573370.DMR_41070"/>
<keyword evidence="2" id="KW-0378">Hydrolase</keyword>
<dbReference type="eggNOG" id="COG0265">
    <property type="taxonomic scope" value="Bacteria"/>
</dbReference>
<dbReference type="GO" id="GO:0004252">
    <property type="term" value="F:serine-type endopeptidase activity"/>
    <property type="evidence" value="ECO:0007669"/>
    <property type="project" value="InterPro"/>
</dbReference>
<evidence type="ECO:0000313" key="4">
    <source>
        <dbReference type="Proteomes" id="UP000009071"/>
    </source>
</evidence>